<keyword evidence="2 4" id="KW-0560">Oxidoreductase</keyword>
<dbReference type="InterPro" id="IPR029753">
    <property type="entry name" value="D-isomer_DH_CS"/>
</dbReference>
<gene>
    <name evidence="7" type="ordered locus">Dfer_1648</name>
</gene>
<proteinExistence type="inferred from homology"/>
<evidence type="ECO:0000313" key="8">
    <source>
        <dbReference type="Proteomes" id="UP000002011"/>
    </source>
</evidence>
<feature type="domain" description="D-isomer specific 2-hydroxyacid dehydrogenase NAD-binding" evidence="6">
    <location>
        <begin position="110"/>
        <end position="295"/>
    </location>
</feature>
<dbReference type="InterPro" id="IPR036291">
    <property type="entry name" value="NAD(P)-bd_dom_sf"/>
</dbReference>
<dbReference type="SUPFAM" id="SSF51735">
    <property type="entry name" value="NAD(P)-binding Rossmann-fold domains"/>
    <property type="match status" value="1"/>
</dbReference>
<accession>C6VSR8</accession>
<dbReference type="CDD" id="cd12183">
    <property type="entry name" value="LDH_like_2"/>
    <property type="match status" value="1"/>
</dbReference>
<evidence type="ECO:0000256" key="1">
    <source>
        <dbReference type="ARBA" id="ARBA00005854"/>
    </source>
</evidence>
<dbReference type="Proteomes" id="UP000002011">
    <property type="component" value="Chromosome"/>
</dbReference>
<dbReference type="InterPro" id="IPR058205">
    <property type="entry name" value="D-LDH-like"/>
</dbReference>
<dbReference type="eggNOG" id="COG1052">
    <property type="taxonomic scope" value="Bacteria"/>
</dbReference>
<dbReference type="STRING" id="471854.Dfer_1648"/>
<evidence type="ECO:0000256" key="4">
    <source>
        <dbReference type="RuleBase" id="RU003719"/>
    </source>
</evidence>
<organism evidence="7 8">
    <name type="scientific">Dyadobacter fermentans (strain ATCC 700827 / DSM 18053 / CIP 107007 / KCTC 52180 / NS114)</name>
    <dbReference type="NCBI Taxonomy" id="471854"/>
    <lineage>
        <taxon>Bacteria</taxon>
        <taxon>Pseudomonadati</taxon>
        <taxon>Bacteroidota</taxon>
        <taxon>Cytophagia</taxon>
        <taxon>Cytophagales</taxon>
        <taxon>Spirosomataceae</taxon>
        <taxon>Dyadobacter</taxon>
    </lineage>
</organism>
<dbReference type="InterPro" id="IPR006139">
    <property type="entry name" value="D-isomer_2_OHA_DH_cat_dom"/>
</dbReference>
<dbReference type="InterPro" id="IPR006140">
    <property type="entry name" value="D-isomer_DH_NAD-bd"/>
</dbReference>
<dbReference type="PROSITE" id="PS00670">
    <property type="entry name" value="D_2_HYDROXYACID_DH_2"/>
    <property type="match status" value="1"/>
</dbReference>
<keyword evidence="8" id="KW-1185">Reference proteome</keyword>
<evidence type="ECO:0000259" key="6">
    <source>
        <dbReference type="Pfam" id="PF02826"/>
    </source>
</evidence>
<evidence type="ECO:0000313" key="7">
    <source>
        <dbReference type="EMBL" id="ACT92890.1"/>
    </source>
</evidence>
<dbReference type="Pfam" id="PF02826">
    <property type="entry name" value="2-Hacid_dh_C"/>
    <property type="match status" value="1"/>
</dbReference>
<dbReference type="InterPro" id="IPR029752">
    <property type="entry name" value="D-isomer_DH_CS1"/>
</dbReference>
<comment type="similarity">
    <text evidence="1 4">Belongs to the D-isomer specific 2-hydroxyacid dehydrogenase family.</text>
</comment>
<dbReference type="Gene3D" id="3.40.50.720">
    <property type="entry name" value="NAD(P)-binding Rossmann-like Domain"/>
    <property type="match status" value="2"/>
</dbReference>
<dbReference type="HOGENOM" id="CLU_019796_1_1_10"/>
<dbReference type="OrthoDB" id="1522997at2"/>
<dbReference type="AlphaFoldDB" id="C6VSR8"/>
<dbReference type="SUPFAM" id="SSF52283">
    <property type="entry name" value="Formate/glycerate dehydrogenase catalytic domain-like"/>
    <property type="match status" value="1"/>
</dbReference>
<reference evidence="7 8" key="1">
    <citation type="journal article" date="2009" name="Stand. Genomic Sci.">
        <title>Complete genome sequence of Dyadobacter fermentans type strain (NS114).</title>
        <authorList>
            <person name="Lang E."/>
            <person name="Lapidus A."/>
            <person name="Chertkov O."/>
            <person name="Brettin T."/>
            <person name="Detter J.C."/>
            <person name="Han C."/>
            <person name="Copeland A."/>
            <person name="Glavina Del Rio T."/>
            <person name="Nolan M."/>
            <person name="Chen F."/>
            <person name="Lucas S."/>
            <person name="Tice H."/>
            <person name="Cheng J.F."/>
            <person name="Land M."/>
            <person name="Hauser L."/>
            <person name="Chang Y.J."/>
            <person name="Jeffries C.D."/>
            <person name="Kopitz M."/>
            <person name="Bruce D."/>
            <person name="Goodwin L."/>
            <person name="Pitluck S."/>
            <person name="Ovchinnikova G."/>
            <person name="Pati A."/>
            <person name="Ivanova N."/>
            <person name="Mavrommatis K."/>
            <person name="Chen A."/>
            <person name="Palaniappan K."/>
            <person name="Chain P."/>
            <person name="Bristow J."/>
            <person name="Eisen J.A."/>
            <person name="Markowitz V."/>
            <person name="Hugenholtz P."/>
            <person name="Goker M."/>
            <person name="Rohde M."/>
            <person name="Kyrpides N.C."/>
            <person name="Klenk H.P."/>
        </authorList>
    </citation>
    <scope>NUCLEOTIDE SEQUENCE [LARGE SCALE GENOMIC DNA]</scope>
    <source>
        <strain evidence="8">ATCC 700827 / DSM 18053 / CIP 107007 / KCTC 52180 / NS114</strain>
    </source>
</reference>
<dbReference type="GO" id="GO:0051287">
    <property type="term" value="F:NAD binding"/>
    <property type="evidence" value="ECO:0007669"/>
    <property type="project" value="InterPro"/>
</dbReference>
<keyword evidence="3" id="KW-0520">NAD</keyword>
<sequence length="330" mass="36635">MRILFFSAKPYDKQFFNKANEEYGHQIEYLETHLGPHIVQAVDGQEAVCVFVNDKVNAGVIGVLADRGVKIIALRCAGFNNVDLEAARKAGIRVCRVPEYSPEAVAEHTIAMILTLVRKTHKAYNRVREQNFSLNGLIGMNLHQKTVGIIGTGKIGKAFARIMTGFGCRVIAYDPYPDPQFDTVTYLPLDALLAESDIISLHCPLTDDTRHIINKQTLSAMKKGVTLINTSRGALVNTADVIQALKRHHIAFLGIDVYEQEEQLFFKDLSESIIEDDTIQRLMSFPNVLVTAHQAFFTQEALHEIATVTLDSVTALNAGNEPENRGVMLV</sequence>
<dbReference type="GO" id="GO:0008720">
    <property type="term" value="F:D-lactate dehydrogenase (NAD+) activity"/>
    <property type="evidence" value="ECO:0007669"/>
    <property type="project" value="TreeGrafter"/>
</dbReference>
<dbReference type="PROSITE" id="PS00065">
    <property type="entry name" value="D_2_HYDROXYACID_DH_1"/>
    <property type="match status" value="1"/>
</dbReference>
<name>C6VSR8_DYAFD</name>
<feature type="domain" description="D-isomer specific 2-hydroxyacid dehydrogenase catalytic" evidence="5">
    <location>
        <begin position="3"/>
        <end position="324"/>
    </location>
</feature>
<evidence type="ECO:0000259" key="5">
    <source>
        <dbReference type="Pfam" id="PF00389"/>
    </source>
</evidence>
<protein>
    <submittedName>
        <fullName evidence="7">D-isomer specific 2-hydroxyacid dehydrogenase NAD-binding</fullName>
    </submittedName>
</protein>
<evidence type="ECO:0000256" key="2">
    <source>
        <dbReference type="ARBA" id="ARBA00023002"/>
    </source>
</evidence>
<evidence type="ECO:0000256" key="3">
    <source>
        <dbReference type="ARBA" id="ARBA00023027"/>
    </source>
</evidence>
<dbReference type="EMBL" id="CP001619">
    <property type="protein sequence ID" value="ACT92890.1"/>
    <property type="molecule type" value="Genomic_DNA"/>
</dbReference>
<dbReference type="PANTHER" id="PTHR43026:SF1">
    <property type="entry name" value="2-HYDROXYACID DEHYDROGENASE HOMOLOG 1-RELATED"/>
    <property type="match status" value="1"/>
</dbReference>
<dbReference type="Pfam" id="PF00389">
    <property type="entry name" value="2-Hacid_dh"/>
    <property type="match status" value="1"/>
</dbReference>
<dbReference type="RefSeq" id="WP_015811144.1">
    <property type="nucleotide sequence ID" value="NC_013037.1"/>
</dbReference>
<dbReference type="PANTHER" id="PTHR43026">
    <property type="entry name" value="2-HYDROXYACID DEHYDROGENASE HOMOLOG 1-RELATED"/>
    <property type="match status" value="1"/>
</dbReference>
<dbReference type="KEGG" id="dfe:Dfer_1648"/>